<keyword evidence="2 8" id="KW-0479">Metal-binding</keyword>
<feature type="binding site" evidence="7">
    <location>
        <position position="251"/>
    </location>
    <ligand>
        <name>substrate</name>
    </ligand>
</feature>
<evidence type="ECO:0000313" key="11">
    <source>
        <dbReference type="Proteomes" id="UP000199372"/>
    </source>
</evidence>
<feature type="binding site" evidence="8">
    <location>
        <position position="129"/>
    </location>
    <ligand>
        <name>Zn(2+)</name>
        <dbReference type="ChEBI" id="CHEBI:29105"/>
    </ligand>
</feature>
<dbReference type="NCBIfam" id="TIGR00221">
    <property type="entry name" value="nagA"/>
    <property type="match status" value="1"/>
</dbReference>
<dbReference type="InterPro" id="IPR003764">
    <property type="entry name" value="GlcNAc_6-P_deAcase"/>
</dbReference>
<evidence type="ECO:0000256" key="5">
    <source>
        <dbReference type="PIRNR" id="PIRNR038994"/>
    </source>
</evidence>
<dbReference type="Pfam" id="PF01979">
    <property type="entry name" value="Amidohydro_1"/>
    <property type="match status" value="1"/>
</dbReference>
<feature type="binding site" evidence="7">
    <location>
        <position position="140"/>
    </location>
    <ligand>
        <name>substrate</name>
    </ligand>
</feature>
<dbReference type="OrthoDB" id="9776488at2"/>
<dbReference type="SUPFAM" id="SSF51338">
    <property type="entry name" value="Composite domain of metallo-dependent hydrolases"/>
    <property type="match status" value="1"/>
</dbReference>
<dbReference type="SUPFAM" id="SSF51556">
    <property type="entry name" value="Metallo-dependent hydrolases"/>
    <property type="match status" value="1"/>
</dbReference>
<evidence type="ECO:0000256" key="8">
    <source>
        <dbReference type="PIRSR" id="PIRSR038994-3"/>
    </source>
</evidence>
<feature type="active site" description="Proton donor/acceptor" evidence="6">
    <location>
        <position position="275"/>
    </location>
</feature>
<reference evidence="11" key="1">
    <citation type="submission" date="2016-10" db="EMBL/GenBank/DDBJ databases">
        <authorList>
            <person name="Varghese N."/>
            <person name="Submissions S."/>
        </authorList>
    </citation>
    <scope>NUCLEOTIDE SEQUENCE [LARGE SCALE GENOMIC DNA]</scope>
    <source>
        <strain evidence="11">DSM 26893</strain>
    </source>
</reference>
<feature type="binding site" evidence="8">
    <location>
        <position position="195"/>
    </location>
    <ligand>
        <name>Zn(2+)</name>
        <dbReference type="ChEBI" id="CHEBI:29105"/>
    </ligand>
</feature>
<evidence type="ECO:0000259" key="9">
    <source>
        <dbReference type="Pfam" id="PF01979"/>
    </source>
</evidence>
<dbReference type="PIRSF" id="PIRSF038994">
    <property type="entry name" value="NagA"/>
    <property type="match status" value="1"/>
</dbReference>
<feature type="binding site" evidence="7">
    <location>
        <position position="227"/>
    </location>
    <ligand>
        <name>substrate</name>
    </ligand>
</feature>
<name>A0A1H8ILK5_9RHOB</name>
<dbReference type="AlphaFoldDB" id="A0A1H8ILK5"/>
<protein>
    <submittedName>
        <fullName evidence="10">N-acetylglucosamine 6-phosphate deacetylase</fullName>
    </submittedName>
</protein>
<sequence>MSRLALTAAAIFDGTRLHPDAAVLVDDARAEAVVALTEIPPDVPRLALEGVLSPGFVDLQVNGGGGVMLGAGATVDDIGRIAAAHRAMGTRALLPTLITDTPAATRAAIDAVAAAIAARVPGVLGLHLEGPHLDPSRHGAHDPRLIRPMEDADEAVLLDAARRLPNLKVTLAPDAVAHDRIARLAQAGILVSLGHGDCTYESARAAIDAGARCVTHLFNAMSQMANRAPGLVCAALDDGRVSAGIIADGHHVHPASLRVARAAKAAPGGLFLVTDAMAPAGTDATDFRLGARRVLRADGCLRLEDGTLAGADLDMARAVAIMQSAGGADFSEALAMATSRPADLLRAPGQAGRLIGAALDDLIVIDGNTGSARALPDPPAQYRAALGHEGG</sequence>
<comment type="cofactor">
    <cofactor evidence="8">
        <name>a divalent metal cation</name>
        <dbReference type="ChEBI" id="CHEBI:60240"/>
    </cofactor>
    <text evidence="8">Binds 1 divalent metal cation per subunit.</text>
</comment>
<evidence type="ECO:0000256" key="7">
    <source>
        <dbReference type="PIRSR" id="PIRSR038994-2"/>
    </source>
</evidence>
<dbReference type="InterPro" id="IPR011059">
    <property type="entry name" value="Metal-dep_hydrolase_composite"/>
</dbReference>
<evidence type="ECO:0000256" key="6">
    <source>
        <dbReference type="PIRSR" id="PIRSR038994-1"/>
    </source>
</evidence>
<dbReference type="GO" id="GO:0006046">
    <property type="term" value="P:N-acetylglucosamine catabolic process"/>
    <property type="evidence" value="ECO:0007669"/>
    <property type="project" value="TreeGrafter"/>
</dbReference>
<dbReference type="Gene3D" id="3.20.20.140">
    <property type="entry name" value="Metal-dependent hydrolases"/>
    <property type="match status" value="1"/>
</dbReference>
<feature type="domain" description="Amidohydrolase-related" evidence="9">
    <location>
        <begin position="52"/>
        <end position="367"/>
    </location>
</feature>
<keyword evidence="11" id="KW-1185">Reference proteome</keyword>
<evidence type="ECO:0000256" key="4">
    <source>
        <dbReference type="ARBA" id="ARBA00023277"/>
    </source>
</evidence>
<dbReference type="RefSeq" id="WP_091845846.1">
    <property type="nucleotide sequence ID" value="NZ_FOCM01000005.1"/>
</dbReference>
<dbReference type="GO" id="GO:0008448">
    <property type="term" value="F:N-acetylglucosamine-6-phosphate deacetylase activity"/>
    <property type="evidence" value="ECO:0007669"/>
    <property type="project" value="InterPro"/>
</dbReference>
<evidence type="ECO:0000256" key="1">
    <source>
        <dbReference type="ARBA" id="ARBA00010716"/>
    </source>
</evidence>
<accession>A0A1H8ILK5</accession>
<dbReference type="Gene3D" id="2.30.40.10">
    <property type="entry name" value="Urease, subunit C, domain 1"/>
    <property type="match status" value="1"/>
</dbReference>
<keyword evidence="3 5" id="KW-0378">Hydrolase</keyword>
<gene>
    <name evidence="10" type="ORF">SAMN04488011_105276</name>
</gene>
<feature type="binding site" evidence="7">
    <location>
        <begin position="308"/>
        <end position="310"/>
    </location>
    <ligand>
        <name>substrate</name>
    </ligand>
</feature>
<evidence type="ECO:0000256" key="3">
    <source>
        <dbReference type="ARBA" id="ARBA00022801"/>
    </source>
</evidence>
<dbReference type="Proteomes" id="UP000199372">
    <property type="component" value="Unassembled WGS sequence"/>
</dbReference>
<evidence type="ECO:0000256" key="2">
    <source>
        <dbReference type="ARBA" id="ARBA00022723"/>
    </source>
</evidence>
<evidence type="ECO:0000313" key="10">
    <source>
        <dbReference type="EMBL" id="SEN69414.1"/>
    </source>
</evidence>
<feature type="binding site" evidence="8">
    <location>
        <position position="216"/>
    </location>
    <ligand>
        <name>Zn(2+)</name>
        <dbReference type="ChEBI" id="CHEBI:29105"/>
    </ligand>
</feature>
<dbReference type="EMBL" id="FOCM01000005">
    <property type="protein sequence ID" value="SEN69414.1"/>
    <property type="molecule type" value="Genomic_DNA"/>
</dbReference>
<proteinExistence type="inferred from homology"/>
<comment type="similarity">
    <text evidence="1 5">Belongs to the metallo-dependent hydrolases superfamily. NagA family.</text>
</comment>
<dbReference type="PANTHER" id="PTHR11113:SF14">
    <property type="entry name" value="N-ACETYLGLUCOSAMINE-6-PHOSPHATE DEACETYLASE"/>
    <property type="match status" value="1"/>
</dbReference>
<dbReference type="PANTHER" id="PTHR11113">
    <property type="entry name" value="N-ACETYLGLUCOSAMINE-6-PHOSPHATE DEACETYLASE"/>
    <property type="match status" value="1"/>
</dbReference>
<dbReference type="GO" id="GO:0046872">
    <property type="term" value="F:metal ion binding"/>
    <property type="evidence" value="ECO:0007669"/>
    <property type="project" value="UniProtKB-KW"/>
</dbReference>
<dbReference type="InterPro" id="IPR032466">
    <property type="entry name" value="Metal_Hydrolase"/>
</dbReference>
<dbReference type="InterPro" id="IPR006680">
    <property type="entry name" value="Amidohydro-rel"/>
</dbReference>
<keyword evidence="4 5" id="KW-0119">Carbohydrate metabolism</keyword>
<organism evidence="10 11">
    <name type="scientific">Palleronia pelagia</name>
    <dbReference type="NCBI Taxonomy" id="387096"/>
    <lineage>
        <taxon>Bacteria</taxon>
        <taxon>Pseudomonadati</taxon>
        <taxon>Pseudomonadota</taxon>
        <taxon>Alphaproteobacteria</taxon>
        <taxon>Rhodobacterales</taxon>
        <taxon>Roseobacteraceae</taxon>
        <taxon>Palleronia</taxon>
    </lineage>
</organism>
<feature type="binding site" evidence="7">
    <location>
        <begin position="219"/>
        <end position="220"/>
    </location>
    <ligand>
        <name>substrate</name>
    </ligand>
</feature>